<keyword evidence="3 5" id="KW-1133">Transmembrane helix</keyword>
<dbReference type="PANTHER" id="PTHR46709">
    <property type="entry name" value="PROTEIN CBG23488-RELATED"/>
    <property type="match status" value="1"/>
</dbReference>
<feature type="transmembrane region" description="Helical" evidence="5">
    <location>
        <begin position="213"/>
        <end position="234"/>
    </location>
</feature>
<name>A0A2G9U705_TELCI</name>
<dbReference type="OrthoDB" id="5799915at2759"/>
<dbReference type="EMBL" id="KZ348604">
    <property type="protein sequence ID" value="PIO65955.1"/>
    <property type="molecule type" value="Genomic_DNA"/>
</dbReference>
<feature type="transmembrane region" description="Helical" evidence="5">
    <location>
        <begin position="271"/>
        <end position="292"/>
    </location>
</feature>
<evidence type="ECO:0000256" key="1">
    <source>
        <dbReference type="ARBA" id="ARBA00004370"/>
    </source>
</evidence>
<feature type="domain" description="G-protein coupled receptors family 1 profile" evidence="6">
    <location>
        <begin position="45"/>
        <end position="329"/>
    </location>
</feature>
<dbReference type="PROSITE" id="PS50262">
    <property type="entry name" value="G_PROTEIN_RECEP_F1_2"/>
    <property type="match status" value="1"/>
</dbReference>
<evidence type="ECO:0000256" key="5">
    <source>
        <dbReference type="SAM" id="Phobius"/>
    </source>
</evidence>
<keyword evidence="8" id="KW-1185">Reference proteome</keyword>
<accession>A0A2G9U705</accession>
<dbReference type="Gene3D" id="1.20.1070.10">
    <property type="entry name" value="Rhodopsin 7-helix transmembrane proteins"/>
    <property type="match status" value="1"/>
</dbReference>
<evidence type="ECO:0000256" key="3">
    <source>
        <dbReference type="ARBA" id="ARBA00022989"/>
    </source>
</evidence>
<evidence type="ECO:0000256" key="2">
    <source>
        <dbReference type="ARBA" id="ARBA00022692"/>
    </source>
</evidence>
<dbReference type="SUPFAM" id="SSF81321">
    <property type="entry name" value="Family A G protein-coupled receptor-like"/>
    <property type="match status" value="1"/>
</dbReference>
<reference evidence="7 8" key="1">
    <citation type="submission" date="2015-09" db="EMBL/GenBank/DDBJ databases">
        <title>Draft genome of the parasitic nematode Teladorsagia circumcincta isolate WARC Sus (inbred).</title>
        <authorList>
            <person name="Mitreva M."/>
        </authorList>
    </citation>
    <scope>NUCLEOTIDE SEQUENCE [LARGE SCALE GENOMIC DNA]</scope>
    <source>
        <strain evidence="7 8">S</strain>
    </source>
</reference>
<feature type="transmembrane region" description="Helical" evidence="5">
    <location>
        <begin position="156"/>
        <end position="179"/>
    </location>
</feature>
<feature type="transmembrane region" description="Helical" evidence="5">
    <location>
        <begin position="66"/>
        <end position="90"/>
    </location>
</feature>
<dbReference type="GO" id="GO:0016020">
    <property type="term" value="C:membrane"/>
    <property type="evidence" value="ECO:0007669"/>
    <property type="project" value="UniProtKB-SubCell"/>
</dbReference>
<keyword evidence="2 5" id="KW-0812">Transmembrane</keyword>
<evidence type="ECO:0000256" key="4">
    <source>
        <dbReference type="ARBA" id="ARBA00023136"/>
    </source>
</evidence>
<dbReference type="InterPro" id="IPR017452">
    <property type="entry name" value="GPCR_Rhodpsn_7TM"/>
</dbReference>
<proteinExistence type="predicted"/>
<dbReference type="PANTHER" id="PTHR46709:SF8">
    <property type="entry name" value="G-PROTEIN COUPLED RECEPTORS FAMILY 1 PROFILE DOMAIN-CONTAINING PROTEIN"/>
    <property type="match status" value="1"/>
</dbReference>
<organism evidence="7 8">
    <name type="scientific">Teladorsagia circumcincta</name>
    <name type="common">Brown stomach worm</name>
    <name type="synonym">Ostertagia circumcincta</name>
    <dbReference type="NCBI Taxonomy" id="45464"/>
    <lineage>
        <taxon>Eukaryota</taxon>
        <taxon>Metazoa</taxon>
        <taxon>Ecdysozoa</taxon>
        <taxon>Nematoda</taxon>
        <taxon>Chromadorea</taxon>
        <taxon>Rhabditida</taxon>
        <taxon>Rhabditina</taxon>
        <taxon>Rhabditomorpha</taxon>
        <taxon>Strongyloidea</taxon>
        <taxon>Trichostrongylidae</taxon>
        <taxon>Teladorsagia</taxon>
    </lineage>
</organism>
<evidence type="ECO:0000313" key="8">
    <source>
        <dbReference type="Proteomes" id="UP000230423"/>
    </source>
</evidence>
<dbReference type="CDD" id="cd14978">
    <property type="entry name" value="7tmA_FMRFamide_R-like"/>
    <property type="match status" value="1"/>
</dbReference>
<gene>
    <name evidence="7" type="ORF">TELCIR_12346</name>
</gene>
<keyword evidence="4 5" id="KW-0472">Membrane</keyword>
<feature type="transmembrane region" description="Helical" evidence="5">
    <location>
        <begin position="110"/>
        <end position="135"/>
    </location>
</feature>
<feature type="transmembrane region" description="Helical" evidence="5">
    <location>
        <begin position="28"/>
        <end position="54"/>
    </location>
</feature>
<dbReference type="Proteomes" id="UP000230423">
    <property type="component" value="Unassembled WGS sequence"/>
</dbReference>
<evidence type="ECO:0000259" key="6">
    <source>
        <dbReference type="PROSITE" id="PS50262"/>
    </source>
</evidence>
<protein>
    <recommendedName>
        <fullName evidence="6">G-protein coupled receptors family 1 profile domain-containing protein</fullName>
    </recommendedName>
</protein>
<sequence>MLNSSETLEYDDSDECLYRPQIFLPWKMFFVGCIGLVTALVSITHNVLLFYTFNCSKVLRQRNLTYLMWISGCDIFISMSYIAIMCVQVYTDYFESFTLFHLWHRYLRAAFTVSHITLSSSSFLLMAATIERYLLSTSDRRAAELLGLLSRHRATVVLLCFVTGCIFRGTVFFEVAVVYNPRCTGFSSLGLASSRLFANPVYDVMWKFWIRKIVTVFLPFAALAWFNAAIVLNVRRSDKDHTVKALVLYITVGNRAEVTRLRSRLRAVTRMLVMVVCCYLAANIIDVVIAFWETIDIESLFANEGFYTVTTDISSFLPMLACALRLPIYAINDKQIKTEVIQQVHEISDRVSDCCPAIGRIICLERKCSDLEKDTEKMCTHSSSHGKLSNDGLQAHRFGVGSLIMARASLNTGAHLNDLQRLQEGTRCRSALLCGLLYVDQYIIRHSSRLINICIDIAKKRFKIQFSSLNAYRYII</sequence>
<comment type="subcellular location">
    <subcellularLocation>
        <location evidence="1">Membrane</location>
    </subcellularLocation>
</comment>
<evidence type="ECO:0000313" key="7">
    <source>
        <dbReference type="EMBL" id="PIO65955.1"/>
    </source>
</evidence>
<dbReference type="AlphaFoldDB" id="A0A2G9U705"/>